<evidence type="ECO:0000313" key="2">
    <source>
        <dbReference type="EMBL" id="MDI4647476.1"/>
    </source>
</evidence>
<dbReference type="RefSeq" id="WP_282910240.1">
    <property type="nucleotide sequence ID" value="NZ_JAGRPV010000001.1"/>
</dbReference>
<comment type="caution">
    <text evidence="2">The sequence shown here is derived from an EMBL/GenBank/DDBJ whole genome shotgun (WGS) entry which is preliminary data.</text>
</comment>
<feature type="domain" description="DUF7674" evidence="1">
    <location>
        <begin position="12"/>
        <end position="119"/>
    </location>
</feature>
<name>A0ABT6TLM6_9BACL</name>
<reference evidence="2" key="1">
    <citation type="submission" date="2023-04" db="EMBL/GenBank/DDBJ databases">
        <title>Comparative genomic analysis of Cohnella hashimotonis sp. nov., isolated from the International Space Station.</title>
        <authorList>
            <person name="Venkateswaran K."/>
            <person name="Simpson A."/>
        </authorList>
    </citation>
    <scope>NUCLEOTIDE SEQUENCE</scope>
    <source>
        <strain evidence="2">F6_2S_P_1</strain>
    </source>
</reference>
<protein>
    <recommendedName>
        <fullName evidence="1">DUF7674 domain-containing protein</fullName>
    </recommendedName>
</protein>
<evidence type="ECO:0000259" key="1">
    <source>
        <dbReference type="Pfam" id="PF24722"/>
    </source>
</evidence>
<dbReference type="InterPro" id="IPR056091">
    <property type="entry name" value="DUF7674"/>
</dbReference>
<dbReference type="EMBL" id="JAGRPV010000001">
    <property type="protein sequence ID" value="MDI4647476.1"/>
    <property type="molecule type" value="Genomic_DNA"/>
</dbReference>
<evidence type="ECO:0000313" key="3">
    <source>
        <dbReference type="Proteomes" id="UP001161691"/>
    </source>
</evidence>
<accession>A0ABT6TLM6</accession>
<organism evidence="2 3">
    <name type="scientific">Cohnella hashimotonis</name>
    <dbReference type="NCBI Taxonomy" id="2826895"/>
    <lineage>
        <taxon>Bacteria</taxon>
        <taxon>Bacillati</taxon>
        <taxon>Bacillota</taxon>
        <taxon>Bacilli</taxon>
        <taxon>Bacillales</taxon>
        <taxon>Paenibacillaceae</taxon>
        <taxon>Cohnella</taxon>
    </lineage>
</organism>
<keyword evidence="3" id="KW-1185">Reference proteome</keyword>
<dbReference type="Pfam" id="PF24722">
    <property type="entry name" value="DUF7674"/>
    <property type="match status" value="1"/>
</dbReference>
<gene>
    <name evidence="2" type="ORF">KB449_21075</name>
</gene>
<dbReference type="Proteomes" id="UP001161691">
    <property type="component" value="Unassembled WGS sequence"/>
</dbReference>
<sequence length="127" mass="14892">MANEMVYTTVIDELLISIPELKPLYAENTHIWSDGYLPYVVFGLVVVPTMEELLKYDWQSPVLKRIFDFIEIMMQSKHNDVQTLAAIEIAEWLAYEENTVIRTNAIKLMGRKTLKEMNGMMNWRPNH</sequence>
<proteinExistence type="predicted"/>